<keyword evidence="5" id="KW-1185">Reference proteome</keyword>
<sequence length="209" mass="20874">MRSRSIALSAAGVAVALVMAPAAAGAHARDSVTVTVHPTEVRPGDEVEIRVQGCEGREGTARSGVFASDARLGGGGGGGGGGGDRHSEEEERHGSGQESRTLSGSTSLAFHAKPGAHDITVACDGRHHRAAGVLRVAGGHPKPGEPTPVAPVRAGGGGTAALAADGRHQEESRSAGPGTTHTVVGLVLTAVAALAVAFRSSRRRRTGSR</sequence>
<evidence type="ECO:0000313" key="4">
    <source>
        <dbReference type="EMBL" id="MFC5151147.1"/>
    </source>
</evidence>
<dbReference type="EMBL" id="JBHSKP010000002">
    <property type="protein sequence ID" value="MFC5151147.1"/>
    <property type="molecule type" value="Genomic_DNA"/>
</dbReference>
<comment type="caution">
    <text evidence="4">The sequence shown here is derived from an EMBL/GenBank/DDBJ whole genome shotgun (WGS) entry which is preliminary data.</text>
</comment>
<feature type="chain" id="PRO_5047539879" evidence="3">
    <location>
        <begin position="29"/>
        <end position="209"/>
    </location>
</feature>
<dbReference type="RefSeq" id="WP_344473858.1">
    <property type="nucleotide sequence ID" value="NZ_BAAASB010000003.1"/>
</dbReference>
<evidence type="ECO:0000313" key="5">
    <source>
        <dbReference type="Proteomes" id="UP001596160"/>
    </source>
</evidence>
<accession>A0ABW0ACF5</accession>
<feature type="compositionally biased region" description="Gly residues" evidence="1">
    <location>
        <begin position="72"/>
        <end position="82"/>
    </location>
</feature>
<reference evidence="5" key="1">
    <citation type="journal article" date="2019" name="Int. J. Syst. Evol. Microbiol.">
        <title>The Global Catalogue of Microorganisms (GCM) 10K type strain sequencing project: providing services to taxonomists for standard genome sequencing and annotation.</title>
        <authorList>
            <consortium name="The Broad Institute Genomics Platform"/>
            <consortium name="The Broad Institute Genome Sequencing Center for Infectious Disease"/>
            <person name="Wu L."/>
            <person name="Ma J."/>
        </authorList>
    </citation>
    <scope>NUCLEOTIDE SEQUENCE [LARGE SCALE GENOMIC DNA]</scope>
    <source>
        <strain evidence="5">PCU 266</strain>
    </source>
</reference>
<protein>
    <submittedName>
        <fullName evidence="4">Uncharacterized protein</fullName>
    </submittedName>
</protein>
<name>A0ABW0ACF5_9ACTN</name>
<feature type="signal peptide" evidence="3">
    <location>
        <begin position="1"/>
        <end position="28"/>
    </location>
</feature>
<keyword evidence="2" id="KW-0812">Transmembrane</keyword>
<evidence type="ECO:0000256" key="1">
    <source>
        <dbReference type="SAM" id="MobiDB-lite"/>
    </source>
</evidence>
<evidence type="ECO:0000256" key="3">
    <source>
        <dbReference type="SAM" id="SignalP"/>
    </source>
</evidence>
<feature type="region of interest" description="Disordered" evidence="1">
    <location>
        <begin position="55"/>
        <end position="104"/>
    </location>
</feature>
<proteinExistence type="predicted"/>
<evidence type="ECO:0000256" key="2">
    <source>
        <dbReference type="SAM" id="Phobius"/>
    </source>
</evidence>
<gene>
    <name evidence="4" type="ORF">ACFPRH_05330</name>
</gene>
<feature type="compositionally biased region" description="Basic and acidic residues" evidence="1">
    <location>
        <begin position="83"/>
        <end position="95"/>
    </location>
</feature>
<organism evidence="4 5">
    <name type="scientific">Streptomyces amakusaensis</name>
    <dbReference type="NCBI Taxonomy" id="67271"/>
    <lineage>
        <taxon>Bacteria</taxon>
        <taxon>Bacillati</taxon>
        <taxon>Actinomycetota</taxon>
        <taxon>Actinomycetes</taxon>
        <taxon>Kitasatosporales</taxon>
        <taxon>Streptomycetaceae</taxon>
        <taxon>Streptomyces</taxon>
    </lineage>
</organism>
<keyword evidence="3" id="KW-0732">Signal</keyword>
<feature type="transmembrane region" description="Helical" evidence="2">
    <location>
        <begin position="178"/>
        <end position="198"/>
    </location>
</feature>
<keyword evidence="2" id="KW-1133">Transmembrane helix</keyword>
<keyword evidence="2" id="KW-0472">Membrane</keyword>
<dbReference type="Proteomes" id="UP001596160">
    <property type="component" value="Unassembled WGS sequence"/>
</dbReference>